<reference evidence="1" key="1">
    <citation type="submission" date="2019-08" db="EMBL/GenBank/DDBJ databases">
        <title>Carotenoids and Carotenoid Binding Proteins in the Halophilic Cyanobacterium Euhalothece sp. ZM00.</title>
        <authorList>
            <person name="Cho S.M."/>
            <person name="Song J.Y."/>
            <person name="Park Y.-I."/>
        </authorList>
    </citation>
    <scope>NUCLEOTIDE SEQUENCE [LARGE SCALE GENOMIC DNA]</scope>
    <source>
        <strain evidence="1">Z-M001</strain>
    </source>
</reference>
<organism evidence="1 2">
    <name type="scientific">Euhalothece natronophila Z-M001</name>
    <dbReference type="NCBI Taxonomy" id="522448"/>
    <lineage>
        <taxon>Bacteria</taxon>
        <taxon>Bacillati</taxon>
        <taxon>Cyanobacteriota</taxon>
        <taxon>Cyanophyceae</taxon>
        <taxon>Oscillatoriophycideae</taxon>
        <taxon>Chroococcales</taxon>
        <taxon>Halothecacae</taxon>
        <taxon>Halothece cluster</taxon>
        <taxon>Euhalothece</taxon>
    </lineage>
</organism>
<accession>A0A5B8NQE6</accession>
<dbReference type="RefSeq" id="WP_146297385.1">
    <property type="nucleotide sequence ID" value="NZ_CP042326.1"/>
</dbReference>
<name>A0A5B8NQE6_9CHRO</name>
<evidence type="ECO:0000313" key="2">
    <source>
        <dbReference type="Proteomes" id="UP000318453"/>
    </source>
</evidence>
<evidence type="ECO:0000313" key="1">
    <source>
        <dbReference type="EMBL" id="QDZ41553.1"/>
    </source>
</evidence>
<dbReference type="Proteomes" id="UP000318453">
    <property type="component" value="Chromosome"/>
</dbReference>
<dbReference type="KEGG" id="enn:FRE64_14940"/>
<sequence length="87" mass="9491">MNYPIPATLEEIEALKKKPVDEELIAAAIAGVVQIARAQGQTLDELTAQVLADDHWLEPAQRRWLSAIVAQAWQSFGKESSSANCST</sequence>
<dbReference type="EMBL" id="CP042326">
    <property type="protein sequence ID" value="QDZ41553.1"/>
    <property type="molecule type" value="Genomic_DNA"/>
</dbReference>
<protein>
    <submittedName>
        <fullName evidence="1">Uncharacterized protein</fullName>
    </submittedName>
</protein>
<dbReference type="OrthoDB" id="515414at2"/>
<gene>
    <name evidence="1" type="ORF">FRE64_14940</name>
</gene>
<keyword evidence="2" id="KW-1185">Reference proteome</keyword>
<proteinExistence type="predicted"/>
<dbReference type="AlphaFoldDB" id="A0A5B8NQE6"/>